<accession>A0A7C5R0Z9</accession>
<comment type="caution">
    <text evidence="1">The sequence shown here is derived from an EMBL/GenBank/DDBJ whole genome shotgun (WGS) entry which is preliminary data.</text>
</comment>
<protein>
    <submittedName>
        <fullName evidence="1">Uncharacterized protein</fullName>
    </submittedName>
</protein>
<reference evidence="1" key="1">
    <citation type="journal article" date="2020" name="mSystems">
        <title>Genome- and Community-Level Interaction Insights into Carbon Utilization and Element Cycling Functions of Hydrothermarchaeota in Hydrothermal Sediment.</title>
        <authorList>
            <person name="Zhou Z."/>
            <person name="Liu Y."/>
            <person name="Xu W."/>
            <person name="Pan J."/>
            <person name="Luo Z.H."/>
            <person name="Li M."/>
        </authorList>
    </citation>
    <scope>NUCLEOTIDE SEQUENCE [LARGE SCALE GENOMIC DNA]</scope>
    <source>
        <strain evidence="1">HyVt-485</strain>
    </source>
</reference>
<dbReference type="Proteomes" id="UP000885830">
    <property type="component" value="Unassembled WGS sequence"/>
</dbReference>
<name>A0A7C5R0Z9_9PROT</name>
<gene>
    <name evidence="1" type="ORF">ENJ42_06165</name>
</gene>
<dbReference type="AlphaFoldDB" id="A0A7C5R0Z9"/>
<dbReference type="EMBL" id="DRMJ01000317">
    <property type="protein sequence ID" value="HHL43183.1"/>
    <property type="molecule type" value="Genomic_DNA"/>
</dbReference>
<sequence length="280" mass="29836">MRYLLCGVATIALSGCSWLGIGQNHHGQYKHANSDHAYTKANDGCCVGGKTLSRWNVEAGVGPEFNVGGDVITGDQTHPGFTNTNINNLSYNDAYDTGMRYELGGSYALNPNRKLTGQVYYSNANGKDVVLGSRSGDVIRGALTDYESYGLEMGLRQYAQPTKVPLLKSVRPYVEGKVGAAHVDDIGLTNVRRVGSAIPAGNIGFYEGGWVPTAAGMIGVETPVLNRFTMGVETGVRYTGKLKSDTSGMGGPGGFDYLGGSNNGGGRWTVPLTLRGRYRF</sequence>
<evidence type="ECO:0000313" key="1">
    <source>
        <dbReference type="EMBL" id="HHL43183.1"/>
    </source>
</evidence>
<dbReference type="PROSITE" id="PS51257">
    <property type="entry name" value="PROKAR_LIPOPROTEIN"/>
    <property type="match status" value="1"/>
</dbReference>
<proteinExistence type="predicted"/>
<organism evidence="1">
    <name type="scientific">Hellea balneolensis</name>
    <dbReference type="NCBI Taxonomy" id="287478"/>
    <lineage>
        <taxon>Bacteria</taxon>
        <taxon>Pseudomonadati</taxon>
        <taxon>Pseudomonadota</taxon>
        <taxon>Alphaproteobacteria</taxon>
        <taxon>Maricaulales</taxon>
        <taxon>Robiginitomaculaceae</taxon>
        <taxon>Hellea</taxon>
    </lineage>
</organism>